<dbReference type="InterPro" id="IPR000595">
    <property type="entry name" value="cNMP-bd_dom"/>
</dbReference>
<dbReference type="OrthoDB" id="441412at2759"/>
<evidence type="ECO:0000313" key="6">
    <source>
        <dbReference type="EMBL" id="CDP05428.1"/>
    </source>
</evidence>
<dbReference type="Gene3D" id="2.60.120.10">
    <property type="entry name" value="Jelly Rolls"/>
    <property type="match status" value="1"/>
</dbReference>
<evidence type="ECO:0000259" key="5">
    <source>
        <dbReference type="PROSITE" id="PS50042"/>
    </source>
</evidence>
<dbReference type="SUPFAM" id="SSF51206">
    <property type="entry name" value="cAMP-binding domain-like"/>
    <property type="match status" value="1"/>
</dbReference>
<reference evidence="7" key="1">
    <citation type="journal article" date="2014" name="Science">
        <title>The coffee genome provides insight into the convergent evolution of caffeine biosynthesis.</title>
        <authorList>
            <person name="Denoeud F."/>
            <person name="Carretero-Paulet L."/>
            <person name="Dereeper A."/>
            <person name="Droc G."/>
            <person name="Guyot R."/>
            <person name="Pietrella M."/>
            <person name="Zheng C."/>
            <person name="Alberti A."/>
            <person name="Anthony F."/>
            <person name="Aprea G."/>
            <person name="Aury J.M."/>
            <person name="Bento P."/>
            <person name="Bernard M."/>
            <person name="Bocs S."/>
            <person name="Campa C."/>
            <person name="Cenci A."/>
            <person name="Combes M.C."/>
            <person name="Crouzillat D."/>
            <person name="Da Silva C."/>
            <person name="Daddiego L."/>
            <person name="De Bellis F."/>
            <person name="Dussert S."/>
            <person name="Garsmeur O."/>
            <person name="Gayraud T."/>
            <person name="Guignon V."/>
            <person name="Jahn K."/>
            <person name="Jamilloux V."/>
            <person name="Joet T."/>
            <person name="Labadie K."/>
            <person name="Lan T."/>
            <person name="Leclercq J."/>
            <person name="Lepelley M."/>
            <person name="Leroy T."/>
            <person name="Li L.T."/>
            <person name="Librado P."/>
            <person name="Lopez L."/>
            <person name="Munoz A."/>
            <person name="Noel B."/>
            <person name="Pallavicini A."/>
            <person name="Perrotta G."/>
            <person name="Poncet V."/>
            <person name="Pot D."/>
            <person name="Priyono X."/>
            <person name="Rigoreau M."/>
            <person name="Rouard M."/>
            <person name="Rozas J."/>
            <person name="Tranchant-Dubreuil C."/>
            <person name="VanBuren R."/>
            <person name="Zhang Q."/>
            <person name="Andrade A.C."/>
            <person name="Argout X."/>
            <person name="Bertrand B."/>
            <person name="de Kochko A."/>
            <person name="Graziosi G."/>
            <person name="Henry R.J."/>
            <person name="Jayarama X."/>
            <person name="Ming R."/>
            <person name="Nagai C."/>
            <person name="Rounsley S."/>
            <person name="Sankoff D."/>
            <person name="Giuliano G."/>
            <person name="Albert V.A."/>
            <person name="Wincker P."/>
            <person name="Lashermes P."/>
        </authorList>
    </citation>
    <scope>NUCLEOTIDE SEQUENCE [LARGE SCALE GENOMIC DNA]</scope>
    <source>
        <strain evidence="7">cv. DH200-94</strain>
    </source>
</reference>
<dbReference type="FunFam" id="2.60.120.10:FF:000090">
    <property type="entry name" value="Sodium/hydrogen exchanger 7"/>
    <property type="match status" value="1"/>
</dbReference>
<dbReference type="CDD" id="cd00038">
    <property type="entry name" value="CAP_ED"/>
    <property type="match status" value="1"/>
</dbReference>
<evidence type="ECO:0000256" key="4">
    <source>
        <dbReference type="SAM" id="SignalP"/>
    </source>
</evidence>
<dbReference type="InterPro" id="IPR014710">
    <property type="entry name" value="RmlC-like_jellyroll"/>
</dbReference>
<feature type="signal peptide" evidence="4">
    <location>
        <begin position="1"/>
        <end position="19"/>
    </location>
</feature>
<evidence type="ECO:0000313" key="7">
    <source>
        <dbReference type="Proteomes" id="UP000295252"/>
    </source>
</evidence>
<dbReference type="InParanoid" id="A0A068UCQ6"/>
<dbReference type="PhylomeDB" id="A0A068UCQ6"/>
<sequence>MSLLFLLFFSHCINLFVLAWFNNLCLQFSLKLHHFCSCVKVQTVEEQVRASAEHKLGVANQSITAGFFDNNTSAEDRREYLESLLRECKKEEASPVLGDDALNDLIARSESEIDIFESVDKKRREEEMGAWRKLFIESGAEDRECLPPLPSRLLTDDDLKLFYEAMKISEAPPQVVASNSGMKRKSDYLGGLDTRQYGRGKRAREVGVQAAYWGMLDEGRITPITANLLMQSVDEALDLVSHDTLCDWKGLKSYVNIPNYYKFLQTSIVPQKIITYFTVERLESSCSISAAFLRAHRIARQQLHDFIGDSEIASLVIRESEEEGEEAKRFLEEVRFSFPQVLRVVKTRQVTYSVLNHLISYVHNLEKIGLLEEKEMVHLHDAVQTDLKRLLRNPPLVKIPKIHDLINANPLLGALPPAVRETFVGSTKEIMKLGGTTLYREGSRPSSVWLISNGVVKWTSKSIGNKHCLHPTFTHGSTLGLYEVLAGKPCICDIVTDSVVLCVFIEAEKILAALKSDPAVEDFFWQESVIILSKLLLPQIFEKTTMQDLRALVAQKSIMSIYIRGETFEIPHHSVGFLLEGFIKAQGFQGELLTSPAALCPYGDQSFRRSERSERGAGADSFSHQATWYQVETRARVILFDIAGFEANRTLQRRSSSLISHSVDHPSGSLTGEHGGLMSWPEEFYKIRQHQNDPEKANEKKNNLSARAIQLSIFGSIINNAPGNAQRFSGSGLKPSYSHSYPRVPSNYVRPLFSARSEGSSTIGKKLAVSERDPHVEDSNSKGKQGRDDSSDESGAEDELIVSIDSPSRLSFQHV</sequence>
<keyword evidence="7" id="KW-1185">Reference proteome</keyword>
<dbReference type="InterPro" id="IPR018490">
    <property type="entry name" value="cNMP-bd_dom_sf"/>
</dbReference>
<dbReference type="InterPro" id="IPR029295">
    <property type="entry name" value="SnAC"/>
</dbReference>
<evidence type="ECO:0000256" key="1">
    <source>
        <dbReference type="ARBA" id="ARBA00004123"/>
    </source>
</evidence>
<feature type="compositionally biased region" description="Polar residues" evidence="3">
    <location>
        <begin position="805"/>
        <end position="815"/>
    </location>
</feature>
<gene>
    <name evidence="6" type="ORF">GSCOC_T00020470001</name>
</gene>
<dbReference type="OMA" id="DNEDICI"/>
<feature type="domain" description="Cyclic nucleotide-binding" evidence="5">
    <location>
        <begin position="411"/>
        <end position="489"/>
    </location>
</feature>
<dbReference type="EMBL" id="HG739100">
    <property type="protein sequence ID" value="CDP05428.1"/>
    <property type="molecule type" value="Genomic_DNA"/>
</dbReference>
<keyword evidence="4" id="KW-0732">Signal</keyword>
<proteinExistence type="predicted"/>
<name>A0A068UCQ6_COFCA</name>
<dbReference type="Pfam" id="PF14619">
    <property type="entry name" value="SnAC"/>
    <property type="match status" value="1"/>
</dbReference>
<dbReference type="STRING" id="49390.A0A068UCQ6"/>
<dbReference type="AlphaFoldDB" id="A0A068UCQ6"/>
<protein>
    <recommendedName>
        <fullName evidence="5">Cyclic nucleotide-binding domain-containing protein</fullName>
    </recommendedName>
</protein>
<feature type="compositionally biased region" description="Basic and acidic residues" evidence="3">
    <location>
        <begin position="768"/>
        <end position="789"/>
    </location>
</feature>
<dbReference type="PANTHER" id="PTHR10799">
    <property type="entry name" value="SNF2/RAD54 HELICASE FAMILY"/>
    <property type="match status" value="1"/>
</dbReference>
<keyword evidence="2" id="KW-0539">Nucleus</keyword>
<accession>A0A068UCQ6</accession>
<dbReference type="Gramene" id="CDP05428">
    <property type="protein sequence ID" value="CDP05428"/>
    <property type="gene ID" value="GSCOC_T00020470001"/>
</dbReference>
<dbReference type="Proteomes" id="UP000295252">
    <property type="component" value="Chromosome III"/>
</dbReference>
<feature type="compositionally biased region" description="Acidic residues" evidence="3">
    <location>
        <begin position="790"/>
        <end position="800"/>
    </location>
</feature>
<dbReference type="Pfam" id="PF00027">
    <property type="entry name" value="cNMP_binding"/>
    <property type="match status" value="1"/>
</dbReference>
<evidence type="ECO:0000256" key="2">
    <source>
        <dbReference type="ARBA" id="ARBA00023242"/>
    </source>
</evidence>
<evidence type="ECO:0000256" key="3">
    <source>
        <dbReference type="SAM" id="MobiDB-lite"/>
    </source>
</evidence>
<dbReference type="PROSITE" id="PS50042">
    <property type="entry name" value="CNMP_BINDING_3"/>
    <property type="match status" value="1"/>
</dbReference>
<feature type="chain" id="PRO_5001657533" description="Cyclic nucleotide-binding domain-containing protein" evidence="4">
    <location>
        <begin position="20"/>
        <end position="815"/>
    </location>
</feature>
<dbReference type="FunCoup" id="A0A068UCQ6">
    <property type="interactions" value="12"/>
</dbReference>
<dbReference type="GO" id="GO:0005634">
    <property type="term" value="C:nucleus"/>
    <property type="evidence" value="ECO:0007669"/>
    <property type="project" value="UniProtKB-SubCell"/>
</dbReference>
<dbReference type="GO" id="GO:0042393">
    <property type="term" value="F:histone binding"/>
    <property type="evidence" value="ECO:0007669"/>
    <property type="project" value="InterPro"/>
</dbReference>
<organism evidence="6 7">
    <name type="scientific">Coffea canephora</name>
    <name type="common">Robusta coffee</name>
    <dbReference type="NCBI Taxonomy" id="49390"/>
    <lineage>
        <taxon>Eukaryota</taxon>
        <taxon>Viridiplantae</taxon>
        <taxon>Streptophyta</taxon>
        <taxon>Embryophyta</taxon>
        <taxon>Tracheophyta</taxon>
        <taxon>Spermatophyta</taxon>
        <taxon>Magnoliopsida</taxon>
        <taxon>eudicotyledons</taxon>
        <taxon>Gunneridae</taxon>
        <taxon>Pentapetalae</taxon>
        <taxon>asterids</taxon>
        <taxon>lamiids</taxon>
        <taxon>Gentianales</taxon>
        <taxon>Rubiaceae</taxon>
        <taxon>Ixoroideae</taxon>
        <taxon>Gardenieae complex</taxon>
        <taxon>Bertiereae - Coffeeae clade</taxon>
        <taxon>Coffeeae</taxon>
        <taxon>Coffea</taxon>
    </lineage>
</organism>
<comment type="subcellular location">
    <subcellularLocation>
        <location evidence="1">Nucleus</location>
    </subcellularLocation>
</comment>
<feature type="region of interest" description="Disordered" evidence="3">
    <location>
        <begin position="760"/>
        <end position="815"/>
    </location>
</feature>